<dbReference type="InterPro" id="IPR003593">
    <property type="entry name" value="AAA+_ATPase"/>
</dbReference>
<dbReference type="InterPro" id="IPR039421">
    <property type="entry name" value="Type_1_exporter"/>
</dbReference>
<dbReference type="FunFam" id="3.40.50.300:FF:000604">
    <property type="entry name" value="ABC transporter B family member 28"/>
    <property type="match status" value="1"/>
</dbReference>
<evidence type="ECO:0000256" key="7">
    <source>
        <dbReference type="ARBA" id="ARBA00022840"/>
    </source>
</evidence>
<dbReference type="InterPro" id="IPR011527">
    <property type="entry name" value="ABC1_TM_dom"/>
</dbReference>
<evidence type="ECO:0000256" key="12">
    <source>
        <dbReference type="SAM" id="Phobius"/>
    </source>
</evidence>
<evidence type="ECO:0000256" key="9">
    <source>
        <dbReference type="ARBA" id="ARBA00023136"/>
    </source>
</evidence>
<keyword evidence="4" id="KW-0813">Transport</keyword>
<reference evidence="15 16" key="1">
    <citation type="submission" date="2018-11" db="EMBL/GenBank/DDBJ databases">
        <title>Photobacterium sp. BEI247 sp. nov., a marine bacterium isolated from Yongle Blue Hole in the South China Sea.</title>
        <authorList>
            <person name="Wang X."/>
        </authorList>
    </citation>
    <scope>NUCLEOTIDE SEQUENCE [LARGE SCALE GENOMIC DNA]</scope>
    <source>
        <strain evidence="16">BEI247</strain>
    </source>
</reference>
<feature type="transmembrane region" description="Helical" evidence="12">
    <location>
        <begin position="140"/>
        <end position="159"/>
    </location>
</feature>
<evidence type="ECO:0000256" key="1">
    <source>
        <dbReference type="ARBA" id="ARBA00004651"/>
    </source>
</evidence>
<gene>
    <name evidence="15" type="ORF">EDI28_18590</name>
</gene>
<dbReference type="PROSITE" id="PS50929">
    <property type="entry name" value="ABC_TM1F"/>
    <property type="match status" value="1"/>
</dbReference>
<evidence type="ECO:0000256" key="8">
    <source>
        <dbReference type="ARBA" id="ARBA00022989"/>
    </source>
</evidence>
<evidence type="ECO:0000259" key="13">
    <source>
        <dbReference type="PROSITE" id="PS50893"/>
    </source>
</evidence>
<sequence>MDISRSDLKLLIRLLQDAFVFRGLLLGVIVAAFGTVAAGVAETYLLKTIIDEAVDRQFGSQVGNIMLLLAVLTVGATATYFRFKLSGYFSGSFVYRLNQRLFQKVTRMSIAALEHYDAGDVVARFSSDIRKINTFAEVSLPLLILHPIMFVMGAVYLAVLDGQLLLLSIIPIPVGFLLIMLMTRSMSQLSMNTQTYFGRGFAVLAEMLAGFSTMKVFHLRGYLYQDFKKQMDTGLTSQLKLVDRYAWMGPVQVMIRLVPSIVCLIVGGGRALTGEFSLGELIAFFYLLNFVIDPVAQLPTHIAGCKDALGASKRIFQLMDEADEKLDHLRLSDIERPQLKLGKVGLVYRSEKDQAVQALQDIDLVIEPGEKVAIVGESGSGKSSLLKVLAGFYQSSGEICLAAETIGNSKPDGDYYRQQLSVVNQETFLFPVSIMENIRLAKPGATDSEVIIAAQKAYADSFIREQPQGYHTVLGENGVSLSYGQKQRISLARAFLKPAPVLMMDEPTASLDQSSENLVEQAILREADERTVIVITHKLAITSMMDRVVVLDQGRVVENGSYSELMSKQGHFYRLHRAYYDHATHKEPSHA</sequence>
<name>A0A444JME0_9GAMM</name>
<dbReference type="SUPFAM" id="SSF52540">
    <property type="entry name" value="P-loop containing nucleoside triphosphate hydrolases"/>
    <property type="match status" value="1"/>
</dbReference>
<keyword evidence="16" id="KW-1185">Reference proteome</keyword>
<dbReference type="InterPro" id="IPR036640">
    <property type="entry name" value="ABC1_TM_sf"/>
</dbReference>
<dbReference type="RefSeq" id="WP_128785360.1">
    <property type="nucleotide sequence ID" value="NZ_JAKJSG010000014.1"/>
</dbReference>
<accession>A0A444JME0</accession>
<dbReference type="InterPro" id="IPR027417">
    <property type="entry name" value="P-loop_NTPase"/>
</dbReference>
<dbReference type="InterPro" id="IPR017871">
    <property type="entry name" value="ABC_transporter-like_CS"/>
</dbReference>
<dbReference type="PANTHER" id="PTHR43394">
    <property type="entry name" value="ATP-DEPENDENT PERMEASE MDL1, MITOCHONDRIAL"/>
    <property type="match status" value="1"/>
</dbReference>
<dbReference type="InterPro" id="IPR003439">
    <property type="entry name" value="ABC_transporter-like_ATP-bd"/>
</dbReference>
<dbReference type="GO" id="GO:0016887">
    <property type="term" value="F:ATP hydrolysis activity"/>
    <property type="evidence" value="ECO:0007669"/>
    <property type="project" value="InterPro"/>
</dbReference>
<evidence type="ECO:0000256" key="4">
    <source>
        <dbReference type="ARBA" id="ARBA00022448"/>
    </source>
</evidence>
<organism evidence="15 16">
    <name type="scientific">Photobacterium chitinilyticum</name>
    <dbReference type="NCBI Taxonomy" id="2485123"/>
    <lineage>
        <taxon>Bacteria</taxon>
        <taxon>Pseudomonadati</taxon>
        <taxon>Pseudomonadota</taxon>
        <taxon>Gammaproteobacteria</taxon>
        <taxon>Vibrionales</taxon>
        <taxon>Vibrionaceae</taxon>
        <taxon>Photobacterium</taxon>
    </lineage>
</organism>
<comment type="subcellular location">
    <subcellularLocation>
        <location evidence="1">Cell membrane</location>
        <topology evidence="1">Multi-pass membrane protein</topology>
    </subcellularLocation>
</comment>
<dbReference type="Pfam" id="PF00664">
    <property type="entry name" value="ABC_membrane"/>
    <property type="match status" value="1"/>
</dbReference>
<evidence type="ECO:0000313" key="15">
    <source>
        <dbReference type="EMBL" id="RWX54239.1"/>
    </source>
</evidence>
<dbReference type="EC" id="7.6.2.2" evidence="3"/>
<dbReference type="AlphaFoldDB" id="A0A444JME0"/>
<dbReference type="OrthoDB" id="9806127at2"/>
<dbReference type="GO" id="GO:0008559">
    <property type="term" value="F:ABC-type xenobiotic transporter activity"/>
    <property type="evidence" value="ECO:0007669"/>
    <property type="project" value="UniProtKB-EC"/>
</dbReference>
<dbReference type="PANTHER" id="PTHR43394:SF1">
    <property type="entry name" value="ATP-BINDING CASSETTE SUB-FAMILY B MEMBER 10, MITOCHONDRIAL"/>
    <property type="match status" value="1"/>
</dbReference>
<proteinExistence type="inferred from homology"/>
<comment type="similarity">
    <text evidence="2">Belongs to the ABC transporter superfamily. Drug exporter-2 (TC 3.A.1.117) family.</text>
</comment>
<dbReference type="Gene3D" id="3.40.50.300">
    <property type="entry name" value="P-loop containing nucleotide triphosphate hydrolases"/>
    <property type="match status" value="1"/>
</dbReference>
<dbReference type="Pfam" id="PF00005">
    <property type="entry name" value="ABC_tran"/>
    <property type="match status" value="1"/>
</dbReference>
<dbReference type="SMART" id="SM00382">
    <property type="entry name" value="AAA"/>
    <property type="match status" value="1"/>
</dbReference>
<dbReference type="SUPFAM" id="SSF90123">
    <property type="entry name" value="ABC transporter transmembrane region"/>
    <property type="match status" value="1"/>
</dbReference>
<evidence type="ECO:0000256" key="3">
    <source>
        <dbReference type="ARBA" id="ARBA00012191"/>
    </source>
</evidence>
<dbReference type="Proteomes" id="UP000287563">
    <property type="component" value="Unassembled WGS sequence"/>
</dbReference>
<evidence type="ECO:0000256" key="10">
    <source>
        <dbReference type="ARBA" id="ARBA00034018"/>
    </source>
</evidence>
<dbReference type="PROSITE" id="PS00211">
    <property type="entry name" value="ABC_TRANSPORTER_1"/>
    <property type="match status" value="1"/>
</dbReference>
<evidence type="ECO:0000256" key="11">
    <source>
        <dbReference type="ARBA" id="ARBA00040960"/>
    </source>
</evidence>
<evidence type="ECO:0000256" key="5">
    <source>
        <dbReference type="ARBA" id="ARBA00022692"/>
    </source>
</evidence>
<keyword evidence="6" id="KW-0547">Nucleotide-binding</keyword>
<feature type="domain" description="ABC transporter" evidence="13">
    <location>
        <begin position="329"/>
        <end position="578"/>
    </location>
</feature>
<feature type="transmembrane region" description="Helical" evidence="12">
    <location>
        <begin position="61"/>
        <end position="81"/>
    </location>
</feature>
<keyword evidence="8 12" id="KW-1133">Transmembrane helix</keyword>
<evidence type="ECO:0000256" key="6">
    <source>
        <dbReference type="ARBA" id="ARBA00022741"/>
    </source>
</evidence>
<keyword evidence="9 12" id="KW-0472">Membrane</keyword>
<dbReference type="GO" id="GO:0005737">
    <property type="term" value="C:cytoplasm"/>
    <property type="evidence" value="ECO:0007669"/>
    <property type="project" value="UniProtKB-ARBA"/>
</dbReference>
<evidence type="ECO:0000313" key="16">
    <source>
        <dbReference type="Proteomes" id="UP000287563"/>
    </source>
</evidence>
<evidence type="ECO:0000259" key="14">
    <source>
        <dbReference type="PROSITE" id="PS50929"/>
    </source>
</evidence>
<feature type="transmembrane region" description="Helical" evidence="12">
    <location>
        <begin position="165"/>
        <end position="184"/>
    </location>
</feature>
<protein>
    <recommendedName>
        <fullName evidence="11">Multidrug resistance-like ATP-binding protein MdlB</fullName>
        <ecNumber evidence="3">7.6.2.2</ecNumber>
    </recommendedName>
</protein>
<feature type="transmembrane region" description="Helical" evidence="12">
    <location>
        <begin position="196"/>
        <end position="217"/>
    </location>
</feature>
<dbReference type="GO" id="GO:0015421">
    <property type="term" value="F:ABC-type oligopeptide transporter activity"/>
    <property type="evidence" value="ECO:0007669"/>
    <property type="project" value="TreeGrafter"/>
</dbReference>
<comment type="caution">
    <text evidence="15">The sequence shown here is derived from an EMBL/GenBank/DDBJ whole genome shotgun (WGS) entry which is preliminary data.</text>
</comment>
<keyword evidence="7 15" id="KW-0067">ATP-binding</keyword>
<feature type="domain" description="ABC transmembrane type-1" evidence="14">
    <location>
        <begin position="26"/>
        <end position="303"/>
    </location>
</feature>
<evidence type="ECO:0000256" key="2">
    <source>
        <dbReference type="ARBA" id="ARBA00006526"/>
    </source>
</evidence>
<keyword evidence="5 12" id="KW-0812">Transmembrane</keyword>
<dbReference type="GO" id="GO:0005524">
    <property type="term" value="F:ATP binding"/>
    <property type="evidence" value="ECO:0007669"/>
    <property type="project" value="UniProtKB-KW"/>
</dbReference>
<comment type="catalytic activity">
    <reaction evidence="10">
        <text>ATP + H2O + xenobioticSide 1 = ADP + phosphate + xenobioticSide 2.</text>
        <dbReference type="EC" id="7.6.2.2"/>
    </reaction>
</comment>
<dbReference type="Gene3D" id="1.20.1560.10">
    <property type="entry name" value="ABC transporter type 1, transmembrane domain"/>
    <property type="match status" value="1"/>
</dbReference>
<dbReference type="GO" id="GO:0005886">
    <property type="term" value="C:plasma membrane"/>
    <property type="evidence" value="ECO:0007669"/>
    <property type="project" value="UniProtKB-SubCell"/>
</dbReference>
<dbReference type="EMBL" id="RJLM01000008">
    <property type="protein sequence ID" value="RWX54239.1"/>
    <property type="molecule type" value="Genomic_DNA"/>
</dbReference>
<dbReference type="PROSITE" id="PS50893">
    <property type="entry name" value="ABC_TRANSPORTER_2"/>
    <property type="match status" value="1"/>
</dbReference>
<feature type="transmembrane region" description="Helical" evidence="12">
    <location>
        <begin position="20"/>
        <end position="41"/>
    </location>
</feature>